<dbReference type="InterPro" id="IPR035992">
    <property type="entry name" value="Ricin_B-like_lectins"/>
</dbReference>
<dbReference type="Gene3D" id="2.80.10.50">
    <property type="match status" value="2"/>
</dbReference>
<comment type="caution">
    <text evidence="2">The sequence shown here is derived from an EMBL/GenBank/DDBJ whole genome shotgun (WGS) entry which is preliminary data.</text>
</comment>
<keyword evidence="3" id="KW-1185">Reference proteome</keyword>
<dbReference type="Pfam" id="PF14200">
    <property type="entry name" value="RicinB_lectin_2"/>
    <property type="match status" value="1"/>
</dbReference>
<protein>
    <recommendedName>
        <fullName evidence="1">Ricin B lectin domain-containing protein</fullName>
    </recommendedName>
</protein>
<sequence>MKSPATPAGGSTRSRLTGRILLALSLTAGLLGFGVTTAAAPAEAASGQLNIVAAHSGQCVEVASAADGEAVRQQRCSDNPRALWSIRASPVARDAYQIVNASTGKCLRVKDSSAAAGAAVQQGACDRSAGASFRMGDAGEAALLKPLTSSPAKCVEVRRSSLAEGAPLRQWNCTGQPGAGFIQRSQPARDTTIVNVNSGKCLAIRDSDAGDGARVVQSRCTGDPDQRWYVTPALGVSVALRNAATGKCVQIEQASYDDGARAVQSSCLVSRPQSWVTEQMGDGSTRLVNLHSMKYLGIAGESEADGAEAHQGPDTYGPAQRWRLSL</sequence>
<dbReference type="EMBL" id="VDEQ01000009">
    <property type="protein sequence ID" value="MQS34262.1"/>
    <property type="molecule type" value="Genomic_DNA"/>
</dbReference>
<reference evidence="2 3" key="1">
    <citation type="submission" date="2019-06" db="EMBL/GenBank/DDBJ databases">
        <title>Comparative genomics and metabolomics analyses of clavulanic acid producing Streptomyces species provides insight into specialized metabolism and evolution of beta-lactam biosynthetic gene clusters.</title>
        <authorList>
            <person name="Moore M.A."/>
            <person name="Cruz-Morales P."/>
            <person name="Barona Gomez F."/>
            <person name="Kapil T."/>
        </authorList>
    </citation>
    <scope>NUCLEOTIDE SEQUENCE [LARGE SCALE GENOMIC DNA]</scope>
    <source>
        <strain evidence="2 3">T-272</strain>
    </source>
</reference>
<evidence type="ECO:0000313" key="2">
    <source>
        <dbReference type="EMBL" id="MQS34262.1"/>
    </source>
</evidence>
<dbReference type="InterPro" id="IPR000772">
    <property type="entry name" value="Ricin_B_lectin"/>
</dbReference>
<gene>
    <name evidence="2" type="ORF">FFZ77_01085</name>
</gene>
<dbReference type="RefSeq" id="WP_153480293.1">
    <property type="nucleotide sequence ID" value="NZ_VDEQ01000009.1"/>
</dbReference>
<evidence type="ECO:0000313" key="3">
    <source>
        <dbReference type="Proteomes" id="UP000460558"/>
    </source>
</evidence>
<accession>A0ABW9NLX6</accession>
<dbReference type="Pfam" id="PF00652">
    <property type="entry name" value="Ricin_B_lectin"/>
    <property type="match status" value="1"/>
</dbReference>
<organism evidence="2 3">
    <name type="scientific">Streptomyces katsurahamanus</name>
    <dbReference type="NCBI Taxonomy" id="2577098"/>
    <lineage>
        <taxon>Bacteria</taxon>
        <taxon>Bacillati</taxon>
        <taxon>Actinomycetota</taxon>
        <taxon>Actinomycetes</taxon>
        <taxon>Kitasatosporales</taxon>
        <taxon>Streptomycetaceae</taxon>
        <taxon>Streptomyces</taxon>
    </lineage>
</organism>
<evidence type="ECO:0000259" key="1">
    <source>
        <dbReference type="SMART" id="SM00458"/>
    </source>
</evidence>
<dbReference type="PROSITE" id="PS50231">
    <property type="entry name" value="RICIN_B_LECTIN"/>
    <property type="match status" value="2"/>
</dbReference>
<proteinExistence type="predicted"/>
<dbReference type="Proteomes" id="UP000460558">
    <property type="component" value="Unassembled WGS sequence"/>
</dbReference>
<dbReference type="CDD" id="cd00161">
    <property type="entry name" value="beta-trefoil_Ricin-like"/>
    <property type="match status" value="2"/>
</dbReference>
<feature type="domain" description="Ricin B lectin" evidence="1">
    <location>
        <begin position="93"/>
        <end position="231"/>
    </location>
</feature>
<name>A0ABW9NLX6_9ACTN</name>
<dbReference type="SUPFAM" id="SSF50370">
    <property type="entry name" value="Ricin B-like lectins"/>
    <property type="match status" value="2"/>
</dbReference>
<dbReference type="SMART" id="SM00458">
    <property type="entry name" value="RICIN"/>
    <property type="match status" value="1"/>
</dbReference>